<evidence type="ECO:0000313" key="2">
    <source>
        <dbReference type="Proteomes" id="UP000030539"/>
    </source>
</evidence>
<accession>A0A0A2XX13</accession>
<evidence type="ECO:0008006" key="3">
    <source>
        <dbReference type="Google" id="ProtNLM"/>
    </source>
</evidence>
<dbReference type="AlphaFoldDB" id="A0A0A2XX13"/>
<dbReference type="Pfam" id="PF05489">
    <property type="entry name" value="Phage_tail_X"/>
    <property type="match status" value="1"/>
</dbReference>
<gene>
    <name evidence="1" type="ORF">JP36_08740</name>
</gene>
<reference evidence="1 2" key="1">
    <citation type="submission" date="2014-08" db="EMBL/GenBank/DDBJ databases">
        <title>Chaperone-usher fimbriae in a diverse selection of Gallibacterium genomes.</title>
        <authorList>
            <person name="Kudirkiene E."/>
            <person name="Bager R.J."/>
            <person name="Johnson T.J."/>
            <person name="Bojesen A.M."/>
        </authorList>
    </citation>
    <scope>NUCLEOTIDE SEQUENCE [LARGE SCALE GENOMIC DNA]</scope>
    <source>
        <strain evidence="1 2">CCM5974</strain>
    </source>
</reference>
<name>A0A0A2XX13_9PAST</name>
<comment type="caution">
    <text evidence="1">The sequence shown here is derived from an EMBL/GenBank/DDBJ whole genome shotgun (WGS) entry which is preliminary data.</text>
</comment>
<dbReference type="eggNOG" id="COG5004">
    <property type="taxonomic scope" value="Bacteria"/>
</dbReference>
<evidence type="ECO:0000313" key="1">
    <source>
        <dbReference type="EMBL" id="KGQ36803.1"/>
    </source>
</evidence>
<dbReference type="EMBL" id="JPXX01000023">
    <property type="protein sequence ID" value="KGQ36803.1"/>
    <property type="molecule type" value="Genomic_DNA"/>
</dbReference>
<dbReference type="InterPro" id="IPR008861">
    <property type="entry name" value="GpX-like"/>
</dbReference>
<dbReference type="STRING" id="155515.JP36_08740"/>
<dbReference type="RefSeq" id="WP_039173879.1">
    <property type="nucleotide sequence ID" value="NZ_JPXX01000023.1"/>
</dbReference>
<dbReference type="Proteomes" id="UP000030539">
    <property type="component" value="Unassembled WGS sequence"/>
</dbReference>
<proteinExistence type="predicted"/>
<sequence length="69" mass="7830">MKVFAIQNDNLDAIIYRYFGRVDGLLEPTLALNPHLTNNAIIEMGTEVNLPDEETIKQGKTIQTVNLWD</sequence>
<protein>
    <recommendedName>
        <fullName evidence="3">Tail protein</fullName>
    </recommendedName>
</protein>
<organism evidence="1 2">
    <name type="scientific">Gallibacterium genomosp. 1</name>
    <dbReference type="NCBI Taxonomy" id="155515"/>
    <lineage>
        <taxon>Bacteria</taxon>
        <taxon>Pseudomonadati</taxon>
        <taxon>Pseudomonadota</taxon>
        <taxon>Gammaproteobacteria</taxon>
        <taxon>Pasteurellales</taxon>
        <taxon>Pasteurellaceae</taxon>
        <taxon>Gallibacterium</taxon>
    </lineage>
</organism>